<dbReference type="RefSeq" id="WP_135532875.1">
    <property type="nucleotide sequence ID" value="NZ_SRKZ01000008.1"/>
</dbReference>
<dbReference type="PROSITE" id="PS00194">
    <property type="entry name" value="THIOREDOXIN_1"/>
    <property type="match status" value="1"/>
</dbReference>
<dbReference type="GO" id="GO:0017004">
    <property type="term" value="P:cytochrome complex assembly"/>
    <property type="evidence" value="ECO:0007669"/>
    <property type="project" value="UniProtKB-KW"/>
</dbReference>
<dbReference type="InterPro" id="IPR017937">
    <property type="entry name" value="Thioredoxin_CS"/>
</dbReference>
<evidence type="ECO:0000256" key="2">
    <source>
        <dbReference type="ARBA" id="ARBA00022748"/>
    </source>
</evidence>
<dbReference type="GO" id="GO:0030313">
    <property type="term" value="C:cell envelope"/>
    <property type="evidence" value="ECO:0007669"/>
    <property type="project" value="UniProtKB-SubCell"/>
</dbReference>
<sequence>MRRLLHFLLGMVPLAASAQSKPVPPASFLVQGSLPAAKARMAYLYYKNGTQSVVDSAAVHKGHFQFKGVVPALPQAQLIVPTPGTPVERSDERLLIYLEKGTITVVGKDHVKYAATEGTPLNHESTSLAAQVSSFRQQLDALYAAFEALPAAERNTPAAEAKLNQEANAIYEKRQEVYAAYLKAHPTNPYSLYVLESYVGPMPQASSYAALFAALDPRVRSSPYGKVMQQRIEQLQRVAVGAVAPDFSQANPDGQQLKLSDLRGKYVLIDFWASWCAPCRQENPQLVKLYNAYKSKGFTVLGVSLDNASQRAAWLKAIESDGLPWSQVSSLSRPNPVALTYGVNAIPQNFLLDPQGRILATNLWGEELAKKLAELLGKAN</sequence>
<organism evidence="7 8">
    <name type="scientific">Hymenobacter wooponensis</name>
    <dbReference type="NCBI Taxonomy" id="1525360"/>
    <lineage>
        <taxon>Bacteria</taxon>
        <taxon>Pseudomonadati</taxon>
        <taxon>Bacteroidota</taxon>
        <taxon>Cytophagia</taxon>
        <taxon>Cytophagales</taxon>
        <taxon>Hymenobacteraceae</taxon>
        <taxon>Hymenobacter</taxon>
    </lineage>
</organism>
<dbReference type="Pfam" id="PF14289">
    <property type="entry name" value="DUF4369"/>
    <property type="match status" value="1"/>
</dbReference>
<keyword evidence="8" id="KW-1185">Reference proteome</keyword>
<feature type="signal peptide" evidence="5">
    <location>
        <begin position="1"/>
        <end position="18"/>
    </location>
</feature>
<dbReference type="InterPro" id="IPR036249">
    <property type="entry name" value="Thioredoxin-like_sf"/>
</dbReference>
<dbReference type="PROSITE" id="PS51352">
    <property type="entry name" value="THIOREDOXIN_2"/>
    <property type="match status" value="1"/>
</dbReference>
<dbReference type="Gene3D" id="3.40.30.10">
    <property type="entry name" value="Glutaredoxin"/>
    <property type="match status" value="1"/>
</dbReference>
<dbReference type="InterPro" id="IPR000866">
    <property type="entry name" value="AhpC/TSA"/>
</dbReference>
<keyword evidence="5" id="KW-0732">Signal</keyword>
<dbReference type="PANTHER" id="PTHR42852:SF6">
    <property type="entry name" value="THIOL:DISULFIDE INTERCHANGE PROTEIN DSBE"/>
    <property type="match status" value="1"/>
</dbReference>
<dbReference type="GO" id="GO:0016209">
    <property type="term" value="F:antioxidant activity"/>
    <property type="evidence" value="ECO:0007669"/>
    <property type="project" value="InterPro"/>
</dbReference>
<dbReference type="GO" id="GO:0016491">
    <property type="term" value="F:oxidoreductase activity"/>
    <property type="evidence" value="ECO:0007669"/>
    <property type="project" value="InterPro"/>
</dbReference>
<comment type="caution">
    <text evidence="7">The sequence shown here is derived from an EMBL/GenBank/DDBJ whole genome shotgun (WGS) entry which is preliminary data.</text>
</comment>
<evidence type="ECO:0000259" key="6">
    <source>
        <dbReference type="PROSITE" id="PS51352"/>
    </source>
</evidence>
<dbReference type="CDD" id="cd02966">
    <property type="entry name" value="TlpA_like_family"/>
    <property type="match status" value="1"/>
</dbReference>
<dbReference type="PANTHER" id="PTHR42852">
    <property type="entry name" value="THIOL:DISULFIDE INTERCHANGE PROTEIN DSBE"/>
    <property type="match status" value="1"/>
</dbReference>
<feature type="domain" description="Thioredoxin" evidence="6">
    <location>
        <begin position="238"/>
        <end position="380"/>
    </location>
</feature>
<evidence type="ECO:0000256" key="4">
    <source>
        <dbReference type="ARBA" id="ARBA00023284"/>
    </source>
</evidence>
<keyword evidence="4" id="KW-0676">Redox-active center</keyword>
<dbReference type="InterPro" id="IPR013766">
    <property type="entry name" value="Thioredoxin_domain"/>
</dbReference>
<keyword evidence="2" id="KW-0201">Cytochrome c-type biogenesis</keyword>
<dbReference type="EMBL" id="SRKZ01000008">
    <property type="protein sequence ID" value="TGD77689.1"/>
    <property type="molecule type" value="Genomic_DNA"/>
</dbReference>
<dbReference type="InterPro" id="IPR025380">
    <property type="entry name" value="DUF4369"/>
</dbReference>
<dbReference type="OrthoDB" id="6399635at2"/>
<dbReference type="AlphaFoldDB" id="A0A4Z0MDZ7"/>
<dbReference type="Pfam" id="PF00578">
    <property type="entry name" value="AhpC-TSA"/>
    <property type="match status" value="1"/>
</dbReference>
<comment type="subcellular location">
    <subcellularLocation>
        <location evidence="1">Cell envelope</location>
    </subcellularLocation>
</comment>
<evidence type="ECO:0000256" key="5">
    <source>
        <dbReference type="SAM" id="SignalP"/>
    </source>
</evidence>
<evidence type="ECO:0000313" key="8">
    <source>
        <dbReference type="Proteomes" id="UP000298284"/>
    </source>
</evidence>
<protein>
    <submittedName>
        <fullName evidence="7">AhpC/TSA family protein</fullName>
    </submittedName>
</protein>
<feature type="chain" id="PRO_5021373757" evidence="5">
    <location>
        <begin position="19"/>
        <end position="380"/>
    </location>
</feature>
<accession>A0A4Z0MDZ7</accession>
<dbReference type="SUPFAM" id="SSF52833">
    <property type="entry name" value="Thioredoxin-like"/>
    <property type="match status" value="1"/>
</dbReference>
<reference evidence="7 8" key="1">
    <citation type="submission" date="2019-04" db="EMBL/GenBank/DDBJ databases">
        <authorList>
            <person name="Feng G."/>
            <person name="Zhang J."/>
            <person name="Zhu H."/>
        </authorList>
    </citation>
    <scope>NUCLEOTIDE SEQUENCE [LARGE SCALE GENOMIC DNA]</scope>
    <source>
        <strain evidence="7 8">JCM 19491</strain>
    </source>
</reference>
<name>A0A4Z0MDZ7_9BACT</name>
<evidence type="ECO:0000256" key="1">
    <source>
        <dbReference type="ARBA" id="ARBA00004196"/>
    </source>
</evidence>
<dbReference type="InterPro" id="IPR050553">
    <property type="entry name" value="Thioredoxin_ResA/DsbE_sf"/>
</dbReference>
<evidence type="ECO:0000313" key="7">
    <source>
        <dbReference type="EMBL" id="TGD77689.1"/>
    </source>
</evidence>
<gene>
    <name evidence="7" type="ORF">EU557_23240</name>
</gene>
<dbReference type="Proteomes" id="UP000298284">
    <property type="component" value="Unassembled WGS sequence"/>
</dbReference>
<proteinExistence type="predicted"/>
<evidence type="ECO:0000256" key="3">
    <source>
        <dbReference type="ARBA" id="ARBA00023157"/>
    </source>
</evidence>
<keyword evidence="3" id="KW-1015">Disulfide bond</keyword>